<keyword evidence="6" id="KW-1185">Reference proteome</keyword>
<dbReference type="Pfam" id="PF13874">
    <property type="entry name" value="Nup54"/>
    <property type="match status" value="1"/>
</dbReference>
<evidence type="ECO:0000313" key="5">
    <source>
        <dbReference type="EMBL" id="OWK13554.1"/>
    </source>
</evidence>
<sequence length="102" mass="11758">MAKIAQYKRKLMDLSHRTLQVLIKQEIQRKSGYAIQADEEQLRVQLDTIQGELNAPTQFKHLKQQQEGLSHLISIIKDDLEDIKLVEHGLNETIHIRGGVFS</sequence>
<organism evidence="5 6">
    <name type="scientific">Cervus elaphus hippelaphus</name>
    <name type="common">European red deer</name>
    <dbReference type="NCBI Taxonomy" id="46360"/>
    <lineage>
        <taxon>Eukaryota</taxon>
        <taxon>Metazoa</taxon>
        <taxon>Chordata</taxon>
        <taxon>Craniata</taxon>
        <taxon>Vertebrata</taxon>
        <taxon>Euteleostomi</taxon>
        <taxon>Mammalia</taxon>
        <taxon>Eutheria</taxon>
        <taxon>Laurasiatheria</taxon>
        <taxon>Artiodactyla</taxon>
        <taxon>Ruminantia</taxon>
        <taxon>Pecora</taxon>
        <taxon>Cervidae</taxon>
        <taxon>Cervinae</taxon>
        <taxon>Cervus</taxon>
    </lineage>
</organism>
<keyword evidence="2" id="KW-0813">Transport</keyword>
<reference evidence="5 6" key="1">
    <citation type="journal article" date="2018" name="Mol. Genet. Genomics">
        <title>The red deer Cervus elaphus genome CerEla1.0: sequencing, annotating, genes, and chromosomes.</title>
        <authorList>
            <person name="Bana N.A."/>
            <person name="Nyiri A."/>
            <person name="Nagy J."/>
            <person name="Frank K."/>
            <person name="Nagy T."/>
            <person name="Steger V."/>
            <person name="Schiller M."/>
            <person name="Lakatos P."/>
            <person name="Sugar L."/>
            <person name="Horn P."/>
            <person name="Barta E."/>
            <person name="Orosz L."/>
        </authorList>
    </citation>
    <scope>NUCLEOTIDE SEQUENCE [LARGE SCALE GENOMIC DNA]</scope>
    <source>
        <strain evidence="5">Hungarian</strain>
    </source>
</reference>
<dbReference type="PANTHER" id="PTHR13000">
    <property type="entry name" value="NUCLEOPORIN P54"/>
    <property type="match status" value="1"/>
</dbReference>
<gene>
    <name evidence="5" type="ORF">Celaphus_00017377</name>
</gene>
<dbReference type="GO" id="GO:0006999">
    <property type="term" value="P:nuclear pore organization"/>
    <property type="evidence" value="ECO:0007669"/>
    <property type="project" value="TreeGrafter"/>
</dbReference>
<protein>
    <submittedName>
        <fullName evidence="5">NUP54</fullName>
    </submittedName>
</protein>
<dbReference type="OrthoDB" id="6162375at2759"/>
<dbReference type="InterPro" id="IPR024864">
    <property type="entry name" value="Nup54/Nup57/Nup44"/>
</dbReference>
<evidence type="ECO:0000313" key="6">
    <source>
        <dbReference type="Proteomes" id="UP000242450"/>
    </source>
</evidence>
<dbReference type="InterPro" id="IPR025712">
    <property type="entry name" value="Nup54_alpha-helical_dom"/>
</dbReference>
<dbReference type="EMBL" id="MKHE01000006">
    <property type="protein sequence ID" value="OWK13554.1"/>
    <property type="molecule type" value="Genomic_DNA"/>
</dbReference>
<dbReference type="Gene3D" id="1.20.5.170">
    <property type="match status" value="1"/>
</dbReference>
<evidence type="ECO:0000256" key="1">
    <source>
        <dbReference type="ARBA" id="ARBA00004123"/>
    </source>
</evidence>
<dbReference type="PANTHER" id="PTHR13000:SF0">
    <property type="entry name" value="NUCLEOPORIN P54"/>
    <property type="match status" value="1"/>
</dbReference>
<comment type="subcellular location">
    <subcellularLocation>
        <location evidence="1">Nucleus</location>
    </subcellularLocation>
</comment>
<evidence type="ECO:0000256" key="3">
    <source>
        <dbReference type="ARBA" id="ARBA00023242"/>
    </source>
</evidence>
<dbReference type="AlphaFoldDB" id="A0A212D609"/>
<feature type="domain" description="Nucleoporin Nup54 alpha-helical" evidence="4">
    <location>
        <begin position="2"/>
        <end position="61"/>
    </location>
</feature>
<keyword evidence="3" id="KW-0539">Nucleus</keyword>
<evidence type="ECO:0000256" key="2">
    <source>
        <dbReference type="ARBA" id="ARBA00022448"/>
    </source>
</evidence>
<dbReference type="Proteomes" id="UP000242450">
    <property type="component" value="Chromosome 6"/>
</dbReference>
<comment type="caution">
    <text evidence="5">The sequence shown here is derived from an EMBL/GenBank/DDBJ whole genome shotgun (WGS) entry which is preliminary data.</text>
</comment>
<dbReference type="GO" id="GO:0044613">
    <property type="term" value="C:nuclear pore central transport channel"/>
    <property type="evidence" value="ECO:0007669"/>
    <property type="project" value="TreeGrafter"/>
</dbReference>
<evidence type="ECO:0000259" key="4">
    <source>
        <dbReference type="Pfam" id="PF13874"/>
    </source>
</evidence>
<dbReference type="Gene3D" id="1.20.5.490">
    <property type="entry name" value="Single helix bin"/>
    <property type="match status" value="1"/>
</dbReference>
<dbReference type="GO" id="GO:0006607">
    <property type="term" value="P:NLS-bearing protein import into nucleus"/>
    <property type="evidence" value="ECO:0007669"/>
    <property type="project" value="TreeGrafter"/>
</dbReference>
<name>A0A212D609_CEREH</name>
<dbReference type="GO" id="GO:0036228">
    <property type="term" value="P:protein localization to nuclear inner membrane"/>
    <property type="evidence" value="ECO:0007669"/>
    <property type="project" value="TreeGrafter"/>
</dbReference>
<proteinExistence type="predicted"/>
<accession>A0A212D609</accession>
<dbReference type="GO" id="GO:0017056">
    <property type="term" value="F:structural constituent of nuclear pore"/>
    <property type="evidence" value="ECO:0007669"/>
    <property type="project" value="TreeGrafter"/>
</dbReference>